<organism evidence="1 2">
    <name type="scientific">Trichinella pseudospiralis</name>
    <name type="common">Parasitic roundworm</name>
    <dbReference type="NCBI Taxonomy" id="6337"/>
    <lineage>
        <taxon>Eukaryota</taxon>
        <taxon>Metazoa</taxon>
        <taxon>Ecdysozoa</taxon>
        <taxon>Nematoda</taxon>
        <taxon>Enoplea</taxon>
        <taxon>Dorylaimia</taxon>
        <taxon>Trichinellida</taxon>
        <taxon>Trichinellidae</taxon>
        <taxon>Trichinella</taxon>
    </lineage>
</organism>
<dbReference type="EMBL" id="JYDU01000083">
    <property type="protein sequence ID" value="KRX93760.1"/>
    <property type="molecule type" value="Genomic_DNA"/>
</dbReference>
<dbReference type="AlphaFoldDB" id="A0A0V0Y143"/>
<reference evidence="1 2" key="1">
    <citation type="submission" date="2015-01" db="EMBL/GenBank/DDBJ databases">
        <title>Evolution of Trichinella species and genotypes.</title>
        <authorList>
            <person name="Korhonen P.K."/>
            <person name="Edoardo P."/>
            <person name="Giuseppe L.R."/>
            <person name="Gasser R.B."/>
        </authorList>
    </citation>
    <scope>NUCLEOTIDE SEQUENCE [LARGE SCALE GENOMIC DNA]</scope>
    <source>
        <strain evidence="1">ISS141</strain>
    </source>
</reference>
<protein>
    <submittedName>
        <fullName evidence="1">Uncharacterized protein</fullName>
    </submittedName>
</protein>
<evidence type="ECO:0000313" key="2">
    <source>
        <dbReference type="Proteomes" id="UP000054815"/>
    </source>
</evidence>
<sequence>MVVNCLFDSAVERSFIREDVAHELSLGDLPQLGFCVPQPLPPHQTPTVPVDKCADLACRSSGSLREREEFRQFLSYDGVWYQMLAKKSMPTSSKLYLIISVRLVQLTYSQAEEWPQLTSYGVHVVELISWRACVGVLPRGSLHLMSLYSLLTGIASSETFIEDRPRRNTTPTTIDQPGSVNQCGHPYYNTYPYSPEQTRTRYDL</sequence>
<comment type="caution">
    <text evidence="1">The sequence shown here is derived from an EMBL/GenBank/DDBJ whole genome shotgun (WGS) entry which is preliminary data.</text>
</comment>
<evidence type="ECO:0000313" key="1">
    <source>
        <dbReference type="EMBL" id="KRX93760.1"/>
    </source>
</evidence>
<gene>
    <name evidence="1" type="ORF">T4E_1531</name>
</gene>
<proteinExistence type="predicted"/>
<dbReference type="Proteomes" id="UP000054815">
    <property type="component" value="Unassembled WGS sequence"/>
</dbReference>
<name>A0A0V0Y143_TRIPS</name>
<accession>A0A0V0Y143</accession>